<feature type="domain" description="DNA/RNA-binding" evidence="3">
    <location>
        <begin position="325"/>
        <end position="497"/>
    </location>
</feature>
<dbReference type="Proteomes" id="UP000316759">
    <property type="component" value="Unassembled WGS sequence"/>
</dbReference>
<evidence type="ECO:0000256" key="2">
    <source>
        <dbReference type="SAM" id="MobiDB-lite"/>
    </source>
</evidence>
<keyword evidence="5" id="KW-1185">Reference proteome</keyword>
<reference evidence="4 5" key="1">
    <citation type="submission" date="2019-04" db="EMBL/GenBank/DDBJ databases">
        <title>Annotation for the trematode Fasciola gigantica.</title>
        <authorList>
            <person name="Choi Y.-J."/>
        </authorList>
    </citation>
    <scope>NUCLEOTIDE SEQUENCE [LARGE SCALE GENOMIC DNA]</scope>
    <source>
        <strain evidence="4">Uganda_cow_1</strain>
    </source>
</reference>
<evidence type="ECO:0000256" key="1">
    <source>
        <dbReference type="ARBA" id="ARBA00023161"/>
    </source>
</evidence>
<dbReference type="Gene3D" id="1.25.40.10">
    <property type="entry name" value="Tetratricopeptide repeat domain"/>
    <property type="match status" value="1"/>
</dbReference>
<dbReference type="Pfam" id="PF10373">
    <property type="entry name" value="EST1_DNA_bind"/>
    <property type="match status" value="1"/>
</dbReference>
<feature type="region of interest" description="Disordered" evidence="2">
    <location>
        <begin position="1197"/>
        <end position="1238"/>
    </location>
</feature>
<dbReference type="GO" id="GO:0005697">
    <property type="term" value="C:telomerase holoenzyme complex"/>
    <property type="evidence" value="ECO:0007669"/>
    <property type="project" value="TreeGrafter"/>
</dbReference>
<dbReference type="InterPro" id="IPR045153">
    <property type="entry name" value="Est1/Ebs1-like"/>
</dbReference>
<feature type="region of interest" description="Disordered" evidence="2">
    <location>
        <begin position="976"/>
        <end position="1010"/>
    </location>
</feature>
<gene>
    <name evidence="4" type="ORF">FGIG_04579</name>
</gene>
<dbReference type="InterPro" id="IPR018834">
    <property type="entry name" value="DNA/RNA-bd_Est1-type"/>
</dbReference>
<organism evidence="4 5">
    <name type="scientific">Fasciola gigantica</name>
    <name type="common">Giant liver fluke</name>
    <dbReference type="NCBI Taxonomy" id="46835"/>
    <lineage>
        <taxon>Eukaryota</taxon>
        <taxon>Metazoa</taxon>
        <taxon>Spiralia</taxon>
        <taxon>Lophotrochozoa</taxon>
        <taxon>Platyhelminthes</taxon>
        <taxon>Trematoda</taxon>
        <taxon>Digenea</taxon>
        <taxon>Plagiorchiida</taxon>
        <taxon>Echinostomata</taxon>
        <taxon>Echinostomatoidea</taxon>
        <taxon>Fasciolidae</taxon>
        <taxon>Fasciola</taxon>
    </lineage>
</organism>
<proteinExistence type="predicted"/>
<name>A0A504YF80_FASGI</name>
<dbReference type="AlphaFoldDB" id="A0A504YF80"/>
<comment type="caution">
    <text evidence="4">The sequence shown here is derived from an EMBL/GenBank/DDBJ whole genome shotgun (WGS) entry which is preliminary data.</text>
</comment>
<dbReference type="STRING" id="46835.A0A504YF80"/>
<dbReference type="GO" id="GO:0070034">
    <property type="term" value="F:telomerase RNA binding"/>
    <property type="evidence" value="ECO:0007669"/>
    <property type="project" value="TreeGrafter"/>
</dbReference>
<feature type="region of interest" description="Disordered" evidence="2">
    <location>
        <begin position="762"/>
        <end position="830"/>
    </location>
</feature>
<keyword evidence="1" id="KW-0866">Nonsense-mediated mRNA decay</keyword>
<feature type="compositionally biased region" description="Low complexity" evidence="2">
    <location>
        <begin position="819"/>
        <end position="830"/>
    </location>
</feature>
<protein>
    <submittedName>
        <fullName evidence="4">Protein SMG7</fullName>
    </submittedName>
</protein>
<evidence type="ECO:0000313" key="4">
    <source>
        <dbReference type="EMBL" id="TPP59803.1"/>
    </source>
</evidence>
<dbReference type="InterPro" id="IPR011990">
    <property type="entry name" value="TPR-like_helical_dom_sf"/>
</dbReference>
<dbReference type="SUPFAM" id="SSF48452">
    <property type="entry name" value="TPR-like"/>
    <property type="match status" value="1"/>
</dbReference>
<feature type="compositionally biased region" description="Basic and acidic residues" evidence="2">
    <location>
        <begin position="793"/>
        <end position="803"/>
    </location>
</feature>
<dbReference type="EMBL" id="SUNJ01010229">
    <property type="protein sequence ID" value="TPP59803.1"/>
    <property type="molecule type" value="Genomic_DNA"/>
</dbReference>
<evidence type="ECO:0000259" key="3">
    <source>
        <dbReference type="Pfam" id="PF10373"/>
    </source>
</evidence>
<evidence type="ECO:0000313" key="5">
    <source>
        <dbReference type="Proteomes" id="UP000316759"/>
    </source>
</evidence>
<dbReference type="GO" id="GO:0042162">
    <property type="term" value="F:telomeric DNA binding"/>
    <property type="evidence" value="ECO:0007669"/>
    <property type="project" value="TreeGrafter"/>
</dbReference>
<sequence>MISEDHVSSRESETLGTKEKLLRELRALISRKPADGSPPSVEDEFHLRTHDLYFEIISRFPSFAIEQKLELEMWNSLYKAPMDALHNSVNHRSTNGAVSGHPRTMMELKLRCGLLLDRASGVYIALIYRLLQSINESSWPKSLLGTVSSTACPSGLFQLSRSGRTTGRFDLDLATFTALHQFSKADILVLNTWWRRSGTEFETVTGPGNPGISATTAPRILSRGDRLPSECASKVNEANEAAGINSTDENQVFKELDQHHDECATVQKIETICQPGTTEGLSTSDSPGKLTGSRPDHITSVSYIVQHCLVHLGDVARYRQKPNVAASYYLWAWAVHPDSGHPFNQLAILESAKPTNKRHLEALFYYYVRATSCLYPFPVATANLWAILRSHLGALQAATVPADTNPHNLLLFIYAALELRLDPPRLFPMIQEFSKIVSNTPVVCVKDQWIHRLVIIHIYLLDSCFSRVSMDKLRDRKRSEQFLSFEKIDTVICLALLELMIHLIHWLAEIHHQQRTTATAGETDLGSHAPLSGLLLWFLWLRKQAQVAEVTEVLNMLIQDYMPSLSESVIRLLNTIESTTTDRTSGTNSPESEHIPETEETSLNVSMDPWARLIQLPELIILQGFKPLDIPTQCQLGLNPAVGLQCPLRISHLDPVNFNSSSADEIGSDKPVFLNTLDPIEEQSLRITCLLQSAKIVARSFPSLLQQTDSPSHAGSKFASSFISSGGWMGFVPKTFHRRKQASVGTPSTDVSLSTGTSVVITTQSTTHVEEGRPSPDANLEASNVDATEVDDISPKETNKEDLQTGFDCHSTTPQPQKSAPKSDTTLTTTSSQLLAVTSATETENAQEPVSVTTMVATEATTTVELNTIPTGATSSGGLIVNAELAKFIQEQASQVAARQQRAGLHSTTSATDFIHGAHIVGSESIHRSSSASTFRSVSSGKGNTSSRLCLSAAFRRDLPPRFAKRLQAELLEREATESRQVGFETNQLDSSNWTPSSLDQPAPLARKESEAPYDLDSLLSVTDRTVPLSLHHAFTEPLSAGDNVPNPVYSLAPPHYMPHSMIPPMSVPSMFPPPASSVPHFLTGPRTVFGPSRTVSSTVPLSDWSTNQFGSDPSGPSRDHILSGTNPLLGYPMNQPRPMDPYGYPFNQLTMGRPFGQTVRTMGEYDSHHPELLIAPPASSQIPPTAGTLQNPFLNDTGNNLPQMPTVLSDESPVNPPTYPPTSSNSYTDALGYTTVP</sequence>
<dbReference type="PANTHER" id="PTHR15696:SF5">
    <property type="entry name" value="NONSENSE-MEDIATED MRNA DECAY FACTOR SMG7"/>
    <property type="match status" value="1"/>
</dbReference>
<dbReference type="GO" id="GO:0000184">
    <property type="term" value="P:nuclear-transcribed mRNA catabolic process, nonsense-mediated decay"/>
    <property type="evidence" value="ECO:0007669"/>
    <property type="project" value="UniProtKB-KW"/>
</dbReference>
<accession>A0A504YF80</accession>
<feature type="region of interest" description="Disordered" evidence="2">
    <location>
        <begin position="580"/>
        <end position="601"/>
    </location>
</feature>
<feature type="compositionally biased region" description="Polar residues" evidence="2">
    <location>
        <begin position="580"/>
        <end position="590"/>
    </location>
</feature>
<feature type="compositionally biased region" description="Polar residues" evidence="2">
    <location>
        <begin position="984"/>
        <end position="1000"/>
    </location>
</feature>
<dbReference type="PANTHER" id="PTHR15696">
    <property type="entry name" value="SMG-7 SUPPRESSOR WITH MORPHOLOGICAL EFFECT ON GENITALIA PROTEIN 7"/>
    <property type="match status" value="1"/>
</dbReference>
<dbReference type="OrthoDB" id="69928at2759"/>